<dbReference type="EMBL" id="NAJN01000122">
    <property type="protein sequence ID" value="TKA78907.1"/>
    <property type="molecule type" value="Genomic_DNA"/>
</dbReference>
<dbReference type="STRING" id="331657.A0A4U0XQW5"/>
<evidence type="ECO:0000313" key="4">
    <source>
        <dbReference type="EMBL" id="TKA78907.1"/>
    </source>
</evidence>
<reference evidence="4 5" key="1">
    <citation type="submission" date="2017-03" db="EMBL/GenBank/DDBJ databases">
        <title>Genomes of endolithic fungi from Antarctica.</title>
        <authorList>
            <person name="Coleine C."/>
            <person name="Masonjones S."/>
            <person name="Stajich J.E."/>
        </authorList>
    </citation>
    <scope>NUCLEOTIDE SEQUENCE [LARGE SCALE GENOMIC DNA]</scope>
    <source>
        <strain evidence="4 5">CCFEE 5187</strain>
    </source>
</reference>
<dbReference type="Gene3D" id="3.30.1330.30">
    <property type="match status" value="1"/>
</dbReference>
<dbReference type="SUPFAM" id="SSF55315">
    <property type="entry name" value="L30e-like"/>
    <property type="match status" value="1"/>
</dbReference>
<sequence>MAKERSEKREKHDRKEKKEKRSETDGVKKSKKEKKDKTGKKEKKDKKSNKEAKAAASGSESGSDDEGAANASALVDVSMADAEGANGEAALTTVPVGLIVPFANPLADDTDSKAVLRAVRHAAKHSHLKRGTKEVVKSLRKSAKDASSLPVGVVILAADISPMDVISHLPVLCEDHDVPYIYVRSRVALGEAGATKRPTSVVMVSAKEKKEKMDAKELAKWEESYKELVRMVRKAQQSVRV</sequence>
<gene>
    <name evidence="4" type="ORF">B0A49_03799</name>
</gene>
<dbReference type="Proteomes" id="UP000308768">
    <property type="component" value="Unassembled WGS sequence"/>
</dbReference>
<feature type="region of interest" description="Disordered" evidence="2">
    <location>
        <begin position="1"/>
        <end position="68"/>
    </location>
</feature>
<protein>
    <recommendedName>
        <fullName evidence="3">Ribosomal protein eL8/eL30/eS12/Gadd45 domain-containing protein</fullName>
    </recommendedName>
</protein>
<feature type="compositionally biased region" description="Basic and acidic residues" evidence="2">
    <location>
        <begin position="19"/>
        <end position="36"/>
    </location>
</feature>
<dbReference type="AlphaFoldDB" id="A0A4U0XQW5"/>
<dbReference type="GO" id="GO:0042254">
    <property type="term" value="P:ribosome biogenesis"/>
    <property type="evidence" value="ECO:0007669"/>
    <property type="project" value="InterPro"/>
</dbReference>
<dbReference type="OrthoDB" id="5364946at2759"/>
<proteinExistence type="inferred from homology"/>
<dbReference type="GO" id="GO:1990904">
    <property type="term" value="C:ribonucleoprotein complex"/>
    <property type="evidence" value="ECO:0007669"/>
    <property type="project" value="InterPro"/>
</dbReference>
<organism evidence="4 5">
    <name type="scientific">Cryomyces minteri</name>
    <dbReference type="NCBI Taxonomy" id="331657"/>
    <lineage>
        <taxon>Eukaryota</taxon>
        <taxon>Fungi</taxon>
        <taxon>Dikarya</taxon>
        <taxon>Ascomycota</taxon>
        <taxon>Pezizomycotina</taxon>
        <taxon>Dothideomycetes</taxon>
        <taxon>Dothideomycetes incertae sedis</taxon>
        <taxon>Cryomyces</taxon>
    </lineage>
</organism>
<accession>A0A4U0XQW5</accession>
<dbReference type="InterPro" id="IPR029064">
    <property type="entry name" value="Ribosomal_eL30-like_sf"/>
</dbReference>
<feature type="compositionally biased region" description="Basic residues" evidence="2">
    <location>
        <begin position="37"/>
        <end position="47"/>
    </location>
</feature>
<evidence type="ECO:0000256" key="2">
    <source>
        <dbReference type="SAM" id="MobiDB-lite"/>
    </source>
</evidence>
<keyword evidence="5" id="KW-1185">Reference proteome</keyword>
<evidence type="ECO:0000313" key="5">
    <source>
        <dbReference type="Proteomes" id="UP000308768"/>
    </source>
</evidence>
<name>A0A4U0XQW5_9PEZI</name>
<dbReference type="Pfam" id="PF01248">
    <property type="entry name" value="Ribosomal_L7Ae"/>
    <property type="match status" value="1"/>
</dbReference>
<evidence type="ECO:0000256" key="1">
    <source>
        <dbReference type="ARBA" id="ARBA00007337"/>
    </source>
</evidence>
<comment type="similarity">
    <text evidence="1">Belongs to the eukaryotic ribosomal protein eL8 family.</text>
</comment>
<dbReference type="PROSITE" id="PS01082">
    <property type="entry name" value="RIBOSOMAL_L7AE"/>
    <property type="match status" value="1"/>
</dbReference>
<feature type="compositionally biased region" description="Basic and acidic residues" evidence="2">
    <location>
        <begin position="1"/>
        <end position="10"/>
    </location>
</feature>
<evidence type="ECO:0000259" key="3">
    <source>
        <dbReference type="Pfam" id="PF01248"/>
    </source>
</evidence>
<feature type="domain" description="Ribosomal protein eL8/eL30/eS12/Gadd45" evidence="3">
    <location>
        <begin position="114"/>
        <end position="212"/>
    </location>
</feature>
<dbReference type="InterPro" id="IPR004037">
    <property type="entry name" value="Ribosomal_eL8-like_CS"/>
</dbReference>
<dbReference type="InterPro" id="IPR004038">
    <property type="entry name" value="Ribosomal_eL8/eL30/eS12/Gad45"/>
</dbReference>
<comment type="caution">
    <text evidence="4">The sequence shown here is derived from an EMBL/GenBank/DDBJ whole genome shotgun (WGS) entry which is preliminary data.</text>
</comment>